<keyword evidence="2" id="KW-0472">Membrane</keyword>
<keyword evidence="2" id="KW-1133">Transmembrane helix</keyword>
<accession>A0A3N2GUX2</accession>
<dbReference type="Pfam" id="PF11303">
    <property type="entry name" value="DUF3105"/>
    <property type="match status" value="1"/>
</dbReference>
<feature type="region of interest" description="Disordered" evidence="1">
    <location>
        <begin position="220"/>
        <end position="267"/>
    </location>
</feature>
<evidence type="ECO:0000313" key="3">
    <source>
        <dbReference type="EMBL" id="ROS39785.1"/>
    </source>
</evidence>
<dbReference type="EMBL" id="RKHY01000001">
    <property type="protein sequence ID" value="ROS39785.1"/>
    <property type="molecule type" value="Genomic_DNA"/>
</dbReference>
<dbReference type="AlphaFoldDB" id="A0A3N2GUX2"/>
<evidence type="ECO:0000256" key="1">
    <source>
        <dbReference type="SAM" id="MobiDB-lite"/>
    </source>
</evidence>
<dbReference type="InterPro" id="IPR021454">
    <property type="entry name" value="DUF3105"/>
</dbReference>
<feature type="compositionally biased region" description="Pro residues" evidence="1">
    <location>
        <begin position="229"/>
        <end position="242"/>
    </location>
</feature>
<dbReference type="RefSeq" id="WP_027932048.1">
    <property type="nucleotide sequence ID" value="NZ_CBDRBK010000015.1"/>
</dbReference>
<keyword evidence="4" id="KW-1185">Reference proteome</keyword>
<sequence length="267" mass="27973">MASGTKKKGAPKKGSVKAARGSVVSKKGVPWGTIISVVAVVALAAVVVTYYLVQSAPKRALASWAPTADNPDPSLSIPGIVTGQYQASVHILPTERVAYDHNPPYGGPHDGYWAACNGVVYPVAVRTENMVHSLEHGAVWIAYNPDQVSGDALNTLKSKVEGKPYTMMSPYPGLDSAVSLQSWGHQLKVGSATDERIDQFITALRTNQNTYPEVGASCDALGAGAFDPDNPPPFDPTPPGPDAKPMDYQGSAGTQQDTGMPSSAPTS</sequence>
<gene>
    <name evidence="3" type="ORF">EDD35_2095</name>
</gene>
<evidence type="ECO:0000256" key="2">
    <source>
        <dbReference type="SAM" id="Phobius"/>
    </source>
</evidence>
<protein>
    <submittedName>
        <fullName evidence="3">Uncharacterized protein DUF3105</fullName>
    </submittedName>
</protein>
<dbReference type="GeneID" id="301843512"/>
<dbReference type="Proteomes" id="UP000274843">
    <property type="component" value="Unassembled WGS sequence"/>
</dbReference>
<keyword evidence="2" id="KW-0812">Transmembrane</keyword>
<proteinExistence type="predicted"/>
<name>A0A3N2GUX2_9PSEU</name>
<organism evidence="3 4">
    <name type="scientific">Amycolatopsis thermoflava</name>
    <dbReference type="NCBI Taxonomy" id="84480"/>
    <lineage>
        <taxon>Bacteria</taxon>
        <taxon>Bacillati</taxon>
        <taxon>Actinomycetota</taxon>
        <taxon>Actinomycetes</taxon>
        <taxon>Pseudonocardiales</taxon>
        <taxon>Pseudonocardiaceae</taxon>
        <taxon>Amycolatopsis</taxon>
        <taxon>Amycolatopsis methanolica group</taxon>
    </lineage>
</organism>
<feature type="compositionally biased region" description="Polar residues" evidence="1">
    <location>
        <begin position="251"/>
        <end position="267"/>
    </location>
</feature>
<feature type="transmembrane region" description="Helical" evidence="2">
    <location>
        <begin position="31"/>
        <end position="53"/>
    </location>
</feature>
<reference evidence="3 4" key="1">
    <citation type="submission" date="2018-11" db="EMBL/GenBank/DDBJ databases">
        <title>Sequencing the genomes of 1000 actinobacteria strains.</title>
        <authorList>
            <person name="Klenk H.-P."/>
        </authorList>
    </citation>
    <scope>NUCLEOTIDE SEQUENCE [LARGE SCALE GENOMIC DNA]</scope>
    <source>
        <strain evidence="3 4">DSM 44348</strain>
    </source>
</reference>
<evidence type="ECO:0000313" key="4">
    <source>
        <dbReference type="Proteomes" id="UP000274843"/>
    </source>
</evidence>
<comment type="caution">
    <text evidence="3">The sequence shown here is derived from an EMBL/GenBank/DDBJ whole genome shotgun (WGS) entry which is preliminary data.</text>
</comment>